<feature type="transmembrane region" description="Helical" evidence="4">
    <location>
        <begin position="224"/>
        <end position="242"/>
    </location>
</feature>
<evidence type="ECO:0000256" key="2">
    <source>
        <dbReference type="ARBA" id="ARBA00022989"/>
    </source>
</evidence>
<feature type="transmembrane region" description="Helical" evidence="4">
    <location>
        <begin position="262"/>
        <end position="282"/>
    </location>
</feature>
<feature type="transmembrane region" description="Helical" evidence="4">
    <location>
        <begin position="352"/>
        <end position="374"/>
    </location>
</feature>
<dbReference type="PANTHER" id="PTHR23523:SF2">
    <property type="entry name" value="2-NITROIMIDAZOLE TRANSPORTER"/>
    <property type="match status" value="1"/>
</dbReference>
<dbReference type="OrthoDB" id="5317164at2"/>
<evidence type="ECO:0000256" key="3">
    <source>
        <dbReference type="ARBA" id="ARBA00023136"/>
    </source>
</evidence>
<feature type="transmembrane region" description="Helical" evidence="4">
    <location>
        <begin position="289"/>
        <end position="309"/>
    </location>
</feature>
<dbReference type="AlphaFoldDB" id="A0A3A1Y3T0"/>
<keyword evidence="7" id="KW-1185">Reference proteome</keyword>
<evidence type="ECO:0000313" key="6">
    <source>
        <dbReference type="EMBL" id="RIY31878.1"/>
    </source>
</evidence>
<dbReference type="InterPro" id="IPR020846">
    <property type="entry name" value="MFS_dom"/>
</dbReference>
<organism evidence="6 7">
    <name type="scientific">Psittacicella gerlachiana</name>
    <dbReference type="NCBI Taxonomy" id="2028574"/>
    <lineage>
        <taxon>Bacteria</taxon>
        <taxon>Pseudomonadati</taxon>
        <taxon>Pseudomonadota</taxon>
        <taxon>Gammaproteobacteria</taxon>
        <taxon>Pasteurellales</taxon>
        <taxon>Psittacicellaceae</taxon>
        <taxon>Psittacicella</taxon>
    </lineage>
</organism>
<dbReference type="Pfam" id="PF07690">
    <property type="entry name" value="MFS_1"/>
    <property type="match status" value="1"/>
</dbReference>
<dbReference type="SUPFAM" id="SSF103473">
    <property type="entry name" value="MFS general substrate transporter"/>
    <property type="match status" value="1"/>
</dbReference>
<dbReference type="GO" id="GO:0022857">
    <property type="term" value="F:transmembrane transporter activity"/>
    <property type="evidence" value="ECO:0007669"/>
    <property type="project" value="InterPro"/>
</dbReference>
<evidence type="ECO:0000259" key="5">
    <source>
        <dbReference type="PROSITE" id="PS50850"/>
    </source>
</evidence>
<sequence>MIFKSSFSFWYTAVALCLVTLLTRAPFTEISPIMEHVALDLDLTKTQQGIVLSLPTFVMAIFAALVAKVDQKVGLTYALLYGMIVIVIGIAIRDYLSSFHVSSAVLFLYLGTLVLSIGITILSVLYPSFINGFYPNHLGILNSINGANISVSSFLGTLSAVVMIGMGYSWQQVGTLWIIITILIILFYLPSLKFTKERMKVLQQEVKQTITGDKKPQVSMWKQLAPWCIGITLGIESANYYFALSWFKPYIGDLITNEQFSFLVNIFQVLSLLGSLVTPVIVIRYEKHLTSFLVATSTFFALLTIAMFYVTNYYLLVVIFVLFGAFAGILLAILLLLLSYKTKSANTTSKMSSVVNCVGFLITGAYLLGFGWLYDITGSYKTGITITILGCILLPLVSYIATKKEILE</sequence>
<accession>A0A3A1Y3T0</accession>
<evidence type="ECO:0000313" key="7">
    <source>
        <dbReference type="Proteomes" id="UP000265964"/>
    </source>
</evidence>
<feature type="domain" description="Major facilitator superfamily (MFS) profile" evidence="5">
    <location>
        <begin position="12"/>
        <end position="405"/>
    </location>
</feature>
<feature type="transmembrane region" description="Helical" evidence="4">
    <location>
        <begin position="74"/>
        <end position="92"/>
    </location>
</feature>
<dbReference type="InterPro" id="IPR011701">
    <property type="entry name" value="MFS"/>
</dbReference>
<dbReference type="PANTHER" id="PTHR23523">
    <property type="match status" value="1"/>
</dbReference>
<dbReference type="InterPro" id="IPR052524">
    <property type="entry name" value="MFS_Cyanate_Porter"/>
</dbReference>
<keyword evidence="3 4" id="KW-0472">Membrane</keyword>
<keyword evidence="2 4" id="KW-1133">Transmembrane helix</keyword>
<evidence type="ECO:0000256" key="4">
    <source>
        <dbReference type="SAM" id="Phobius"/>
    </source>
</evidence>
<dbReference type="Proteomes" id="UP000265964">
    <property type="component" value="Unassembled WGS sequence"/>
</dbReference>
<keyword evidence="1 4" id="KW-0812">Transmembrane</keyword>
<dbReference type="RefSeq" id="WP_119535268.1">
    <property type="nucleotide sequence ID" value="NZ_NRJF01000255.1"/>
</dbReference>
<comment type="caution">
    <text evidence="6">The sequence shown here is derived from an EMBL/GenBank/DDBJ whole genome shotgun (WGS) entry which is preliminary data.</text>
</comment>
<evidence type="ECO:0000256" key="1">
    <source>
        <dbReference type="ARBA" id="ARBA00022692"/>
    </source>
</evidence>
<feature type="transmembrane region" description="Helical" evidence="4">
    <location>
        <begin position="380"/>
        <end position="401"/>
    </location>
</feature>
<reference evidence="6 7" key="1">
    <citation type="submission" date="2017-08" db="EMBL/GenBank/DDBJ databases">
        <title>Reclassification of Bisgaard taxon 37 and 44.</title>
        <authorList>
            <person name="Christensen H."/>
        </authorList>
    </citation>
    <scope>NUCLEOTIDE SEQUENCE [LARGE SCALE GENOMIC DNA]</scope>
    <source>
        <strain evidence="6 7">EEAB3T1</strain>
    </source>
</reference>
<feature type="transmembrane region" description="Helical" evidence="4">
    <location>
        <begin position="104"/>
        <end position="126"/>
    </location>
</feature>
<dbReference type="InterPro" id="IPR036259">
    <property type="entry name" value="MFS_trans_sf"/>
</dbReference>
<dbReference type="Gene3D" id="1.20.1250.20">
    <property type="entry name" value="MFS general substrate transporter like domains"/>
    <property type="match status" value="1"/>
</dbReference>
<feature type="transmembrane region" description="Helical" evidence="4">
    <location>
        <begin position="174"/>
        <end position="192"/>
    </location>
</feature>
<dbReference type="PROSITE" id="PS50850">
    <property type="entry name" value="MFS"/>
    <property type="match status" value="1"/>
</dbReference>
<feature type="transmembrane region" description="Helical" evidence="4">
    <location>
        <begin position="48"/>
        <end position="67"/>
    </location>
</feature>
<dbReference type="EMBL" id="NRJF01000255">
    <property type="protein sequence ID" value="RIY31878.1"/>
    <property type="molecule type" value="Genomic_DNA"/>
</dbReference>
<name>A0A3A1Y3T0_9GAMM</name>
<gene>
    <name evidence="6" type="ORF">CKF59_07320</name>
</gene>
<feature type="transmembrane region" description="Helical" evidence="4">
    <location>
        <begin position="315"/>
        <end position="340"/>
    </location>
</feature>
<proteinExistence type="predicted"/>
<protein>
    <recommendedName>
        <fullName evidence="5">Major facilitator superfamily (MFS) profile domain-containing protein</fullName>
    </recommendedName>
</protein>
<feature type="transmembrane region" description="Helical" evidence="4">
    <location>
        <begin position="147"/>
        <end position="168"/>
    </location>
</feature>